<comment type="catalytic activity">
    <reaction evidence="1 5">
        <text>S-ubiquitinyl-[E2 ubiquitin-conjugating enzyme]-L-cysteine + [acceptor protein]-L-lysine = [E2 ubiquitin-conjugating enzyme]-L-cysteine + N(6)-ubiquitinyl-[acceptor protein]-L-lysine.</text>
        <dbReference type="EC" id="2.3.2.27"/>
    </reaction>
</comment>
<dbReference type="CDD" id="cd16664">
    <property type="entry name" value="RING-Ubox_PUB"/>
    <property type="match status" value="1"/>
</dbReference>
<organism evidence="7 8">
    <name type="scientific">Leersia perrieri</name>
    <dbReference type="NCBI Taxonomy" id="77586"/>
    <lineage>
        <taxon>Eukaryota</taxon>
        <taxon>Viridiplantae</taxon>
        <taxon>Streptophyta</taxon>
        <taxon>Embryophyta</taxon>
        <taxon>Tracheophyta</taxon>
        <taxon>Spermatophyta</taxon>
        <taxon>Magnoliopsida</taxon>
        <taxon>Liliopsida</taxon>
        <taxon>Poales</taxon>
        <taxon>Poaceae</taxon>
        <taxon>BOP clade</taxon>
        <taxon>Oryzoideae</taxon>
        <taxon>Oryzeae</taxon>
        <taxon>Oryzinae</taxon>
        <taxon>Leersia</taxon>
    </lineage>
</organism>
<dbReference type="UniPathway" id="UPA00143"/>
<dbReference type="PANTHER" id="PTHR22849">
    <property type="entry name" value="WDSAM1 PROTEIN"/>
    <property type="match status" value="1"/>
</dbReference>
<protein>
    <recommendedName>
        <fullName evidence="5 6">U-box domain-containing protein</fullName>
        <ecNumber evidence="5">2.3.2.27</ecNumber>
    </recommendedName>
    <alternativeName>
        <fullName evidence="5">RING-type E3 ubiquitin transferase PUB</fullName>
    </alternativeName>
</protein>
<sequence>MEEHELQVEVPSYFVCPISLQMMRDPVTLPTGITYDRDGIERWLLAAGTCPLTKQPVPPESEPTPNHTLRRLIQSWCADHGVDLAVVPTTRSPVDRARLADLVSCLDAAGGGLLDALIELREVADEGERNRKLLAAVPGAGEVLAAVVVASCHDATAACDVALGIVSSMQLPEQCVSRLAGGDGELVDALVATLRRPNATSRAHAAAFLGTLTASMAPNRLTSLPDQVFDEMTRLLRDSVATRSALHVLVSATPWGRNRVKAVEAGAVDALIDMLLDLDVDATPERRVCELAMAALDRMCGCAEGRAALVSHGAGVAVVGRSLMSSERAVRVVRSVARHAATAAVLQEMAQTGIVAKLSAVARSERCSERTRERARETLRLHAAAWRNSPCLLPRLQAIYPSS</sequence>
<dbReference type="Pfam" id="PF25598">
    <property type="entry name" value="ARM_PUB"/>
    <property type="match status" value="1"/>
</dbReference>
<evidence type="ECO:0000259" key="6">
    <source>
        <dbReference type="PROSITE" id="PS51698"/>
    </source>
</evidence>
<feature type="domain" description="U-box" evidence="6">
    <location>
        <begin position="9"/>
        <end position="83"/>
    </location>
</feature>
<keyword evidence="3 5" id="KW-0808">Transferase</keyword>
<keyword evidence="4 5" id="KW-0833">Ubl conjugation pathway</keyword>
<reference evidence="8" key="2">
    <citation type="submission" date="2013-12" db="EMBL/GenBank/DDBJ databases">
        <authorList>
            <person name="Yu Y."/>
            <person name="Lee S."/>
            <person name="de Baynast K."/>
            <person name="Wissotski M."/>
            <person name="Liu L."/>
            <person name="Talag J."/>
            <person name="Goicoechea J."/>
            <person name="Angelova A."/>
            <person name="Jetty R."/>
            <person name="Kudrna D."/>
            <person name="Golser W."/>
            <person name="Rivera L."/>
            <person name="Zhang J."/>
            <person name="Wing R."/>
        </authorList>
    </citation>
    <scope>NUCLEOTIDE SEQUENCE</scope>
</reference>
<dbReference type="STRING" id="77586.A0A0D9WBF2"/>
<dbReference type="PROSITE" id="PS51698">
    <property type="entry name" value="U_BOX"/>
    <property type="match status" value="1"/>
</dbReference>
<evidence type="ECO:0000256" key="2">
    <source>
        <dbReference type="ARBA" id="ARBA00004906"/>
    </source>
</evidence>
<dbReference type="InterPro" id="IPR058678">
    <property type="entry name" value="ARM_PUB"/>
</dbReference>
<dbReference type="InterPro" id="IPR003613">
    <property type="entry name" value="Ubox_domain"/>
</dbReference>
<dbReference type="SMART" id="SM00504">
    <property type="entry name" value="Ubox"/>
    <property type="match status" value="1"/>
</dbReference>
<reference evidence="7 8" key="1">
    <citation type="submission" date="2012-08" db="EMBL/GenBank/DDBJ databases">
        <title>Oryza genome evolution.</title>
        <authorList>
            <person name="Wing R.A."/>
        </authorList>
    </citation>
    <scope>NUCLEOTIDE SEQUENCE</scope>
</reference>
<dbReference type="GO" id="GO:0016567">
    <property type="term" value="P:protein ubiquitination"/>
    <property type="evidence" value="ECO:0007669"/>
    <property type="project" value="UniProtKB-UniRule"/>
</dbReference>
<evidence type="ECO:0000313" key="8">
    <source>
        <dbReference type="Proteomes" id="UP000032180"/>
    </source>
</evidence>
<dbReference type="HOGENOM" id="CLU_006348_1_0_1"/>
<dbReference type="EC" id="2.3.2.27" evidence="5"/>
<dbReference type="eggNOG" id="ENOG502QR1A">
    <property type="taxonomic scope" value="Eukaryota"/>
</dbReference>
<dbReference type="AlphaFoldDB" id="A0A0D9WBF2"/>
<dbReference type="PANTHER" id="PTHR22849:SF132">
    <property type="entry name" value="E3 UBIQUITIN-PROTEIN LIGASE PUB23"/>
    <property type="match status" value="1"/>
</dbReference>
<comment type="function">
    <text evidence="5">Functions as an E3 ubiquitin ligase.</text>
</comment>
<evidence type="ECO:0000256" key="5">
    <source>
        <dbReference type="RuleBase" id="RU369093"/>
    </source>
</evidence>
<dbReference type="EnsemblPlants" id="LPERR04G25750.1">
    <property type="protein sequence ID" value="LPERR04G25750.1"/>
    <property type="gene ID" value="LPERR04G25750"/>
</dbReference>
<evidence type="ECO:0000256" key="3">
    <source>
        <dbReference type="ARBA" id="ARBA00022679"/>
    </source>
</evidence>
<dbReference type="InterPro" id="IPR045210">
    <property type="entry name" value="RING-Ubox_PUB"/>
</dbReference>
<dbReference type="SUPFAM" id="SSF57850">
    <property type="entry name" value="RING/U-box"/>
    <property type="match status" value="1"/>
</dbReference>
<dbReference type="Gene3D" id="3.30.40.10">
    <property type="entry name" value="Zinc/RING finger domain, C3HC4 (zinc finger)"/>
    <property type="match status" value="1"/>
</dbReference>
<dbReference type="Pfam" id="PF04564">
    <property type="entry name" value="U-box"/>
    <property type="match status" value="1"/>
</dbReference>
<proteinExistence type="predicted"/>
<dbReference type="InterPro" id="IPR011989">
    <property type="entry name" value="ARM-like"/>
</dbReference>
<dbReference type="Proteomes" id="UP000032180">
    <property type="component" value="Chromosome 4"/>
</dbReference>
<evidence type="ECO:0000256" key="1">
    <source>
        <dbReference type="ARBA" id="ARBA00000900"/>
    </source>
</evidence>
<keyword evidence="8" id="KW-1185">Reference proteome</keyword>
<dbReference type="GO" id="GO:0061630">
    <property type="term" value="F:ubiquitin protein ligase activity"/>
    <property type="evidence" value="ECO:0007669"/>
    <property type="project" value="UniProtKB-UniRule"/>
</dbReference>
<dbReference type="Gene3D" id="1.25.10.10">
    <property type="entry name" value="Leucine-rich Repeat Variant"/>
    <property type="match status" value="1"/>
</dbReference>
<dbReference type="InterPro" id="IPR013083">
    <property type="entry name" value="Znf_RING/FYVE/PHD"/>
</dbReference>
<evidence type="ECO:0000313" key="7">
    <source>
        <dbReference type="EnsemblPlants" id="LPERR04G25750.1"/>
    </source>
</evidence>
<name>A0A0D9WBF2_9ORYZ</name>
<dbReference type="Gramene" id="LPERR04G25750.1">
    <property type="protein sequence ID" value="LPERR04G25750.1"/>
    <property type="gene ID" value="LPERR04G25750"/>
</dbReference>
<dbReference type="SUPFAM" id="SSF48371">
    <property type="entry name" value="ARM repeat"/>
    <property type="match status" value="1"/>
</dbReference>
<dbReference type="InterPro" id="IPR045185">
    <property type="entry name" value="PUB22/23/24-like"/>
</dbReference>
<accession>A0A0D9WBF2</accession>
<reference evidence="7" key="3">
    <citation type="submission" date="2015-04" db="UniProtKB">
        <authorList>
            <consortium name="EnsemblPlants"/>
        </authorList>
    </citation>
    <scope>IDENTIFICATION</scope>
</reference>
<evidence type="ECO:0000256" key="4">
    <source>
        <dbReference type="ARBA" id="ARBA00022786"/>
    </source>
</evidence>
<dbReference type="InterPro" id="IPR016024">
    <property type="entry name" value="ARM-type_fold"/>
</dbReference>
<comment type="pathway">
    <text evidence="2 5">Protein modification; protein ubiquitination.</text>
</comment>